<sequence>MKQLRHFIILPFLILLFGCSEEDSNLSTNYPNGLVNSWVESYEESPGVYRPSGFMTFPSSRFRQVYTFNKDGSCEFLVLSSVDAHYIQYGKWQYDDENKMIRIYDADNHLLRDLEVKSINATKLVLVM</sequence>
<protein>
    <recommendedName>
        <fullName evidence="3">Lipocalin-like domain-containing protein</fullName>
    </recommendedName>
</protein>
<comment type="caution">
    <text evidence="1">The sequence shown here is derived from an EMBL/GenBank/DDBJ whole genome shotgun (WGS) entry which is preliminary data.</text>
</comment>
<organism evidence="1 2">
    <name type="scientific">Reichenbachiella ulvae</name>
    <dbReference type="NCBI Taxonomy" id="2980104"/>
    <lineage>
        <taxon>Bacteria</taxon>
        <taxon>Pseudomonadati</taxon>
        <taxon>Bacteroidota</taxon>
        <taxon>Cytophagia</taxon>
        <taxon>Cytophagales</taxon>
        <taxon>Reichenbachiellaceae</taxon>
        <taxon>Reichenbachiella</taxon>
    </lineage>
</organism>
<dbReference type="Proteomes" id="UP001300692">
    <property type="component" value="Unassembled WGS sequence"/>
</dbReference>
<proteinExistence type="predicted"/>
<dbReference type="RefSeq" id="WP_264136100.1">
    <property type="nucleotide sequence ID" value="NZ_JAOYOD010000001.1"/>
</dbReference>
<evidence type="ECO:0000313" key="1">
    <source>
        <dbReference type="EMBL" id="MCV9385309.1"/>
    </source>
</evidence>
<evidence type="ECO:0008006" key="3">
    <source>
        <dbReference type="Google" id="ProtNLM"/>
    </source>
</evidence>
<gene>
    <name evidence="1" type="ORF">N7U62_01470</name>
</gene>
<evidence type="ECO:0000313" key="2">
    <source>
        <dbReference type="Proteomes" id="UP001300692"/>
    </source>
</evidence>
<accession>A0ABT3CP58</accession>
<reference evidence="1 2" key="1">
    <citation type="submission" date="2022-10" db="EMBL/GenBank/DDBJ databases">
        <title>Comparative genomics and taxonomic characterization of three novel marine species of genus Reichenbachiella exhibiting antioxidant and polysaccharide degradation activities.</title>
        <authorList>
            <person name="Muhammad N."/>
            <person name="Lee Y.-J."/>
            <person name="Ko J."/>
            <person name="Kim S.-G."/>
        </authorList>
    </citation>
    <scope>NUCLEOTIDE SEQUENCE [LARGE SCALE GENOMIC DNA]</scope>
    <source>
        <strain evidence="1 2">ABR2-5</strain>
    </source>
</reference>
<dbReference type="EMBL" id="JAOYOD010000001">
    <property type="protein sequence ID" value="MCV9385309.1"/>
    <property type="molecule type" value="Genomic_DNA"/>
</dbReference>
<name>A0ABT3CP58_9BACT</name>
<dbReference type="PROSITE" id="PS51257">
    <property type="entry name" value="PROKAR_LIPOPROTEIN"/>
    <property type="match status" value="1"/>
</dbReference>
<keyword evidence="2" id="KW-1185">Reference proteome</keyword>